<name>A0ACD1ADE0_9FIRM</name>
<evidence type="ECO:0000313" key="2">
    <source>
        <dbReference type="Proteomes" id="UP000594014"/>
    </source>
</evidence>
<dbReference type="EMBL" id="CP042469">
    <property type="protein sequence ID" value="QOX64304.1"/>
    <property type="molecule type" value="Genomic_DNA"/>
</dbReference>
<proteinExistence type="predicted"/>
<gene>
    <name evidence="1" type="ORF">FRZ06_13600</name>
</gene>
<dbReference type="Proteomes" id="UP000594014">
    <property type="component" value="Chromosome"/>
</dbReference>
<reference evidence="1" key="1">
    <citation type="submission" date="2019-08" db="EMBL/GenBank/DDBJ databases">
        <title>Genome sequence of Clostridiales bacterium MT110.</title>
        <authorList>
            <person name="Cao J."/>
        </authorList>
    </citation>
    <scope>NUCLEOTIDE SEQUENCE</scope>
    <source>
        <strain evidence="1">MT110</strain>
    </source>
</reference>
<evidence type="ECO:0000313" key="1">
    <source>
        <dbReference type="EMBL" id="QOX64304.1"/>
    </source>
</evidence>
<protein>
    <submittedName>
        <fullName evidence="1">GntR family transcriptional regulator</fullName>
    </submittedName>
</protein>
<organism evidence="1 2">
    <name type="scientific">Anoxybacterium hadale</name>
    <dbReference type="NCBI Taxonomy" id="3408580"/>
    <lineage>
        <taxon>Bacteria</taxon>
        <taxon>Bacillati</taxon>
        <taxon>Bacillota</taxon>
        <taxon>Clostridia</taxon>
        <taxon>Peptostreptococcales</taxon>
        <taxon>Anaerovoracaceae</taxon>
        <taxon>Anoxybacterium</taxon>
    </lineage>
</organism>
<accession>A0ACD1ADE0</accession>
<sequence length="124" mass="14155">MISFEHFKMEDGSPIYTQIILYIKRGIVAGTIRDQDEIPSRRVLSSLLGVNPNTVQKAYRMLEEEHLIESRSGAKSYVTVNDEQIHLIRSQLLESDVTSLITSMKQMGVSKEEAACLINRLWDE</sequence>
<keyword evidence="2" id="KW-1185">Reference proteome</keyword>